<dbReference type="STRING" id="1223545.GS4_18_00460"/>
<feature type="compositionally biased region" description="Polar residues" evidence="12">
    <location>
        <begin position="14"/>
        <end position="24"/>
    </location>
</feature>
<evidence type="ECO:0000256" key="10">
    <source>
        <dbReference type="ARBA" id="ARBA00023157"/>
    </source>
</evidence>
<accession>M0QJM5</accession>
<keyword evidence="15" id="KW-1185">Reference proteome</keyword>
<evidence type="ECO:0000256" key="11">
    <source>
        <dbReference type="ARBA" id="ARBA00023444"/>
    </source>
</evidence>
<keyword evidence="5 13" id="KW-1133">Transmembrane helix</keyword>
<comment type="caution">
    <text evidence="14">The sequence shown here is derived from an EMBL/GenBank/DDBJ whole genome shotgun (WGS) entry which is preliminary data.</text>
</comment>
<protein>
    <submittedName>
        <fullName evidence="14">Putative cytochrome oxidase assembly protein</fullName>
    </submittedName>
</protein>
<dbReference type="RefSeq" id="WP_007621172.1">
    <property type="nucleotide sequence ID" value="NZ_BANX01000018.1"/>
</dbReference>
<dbReference type="OrthoDB" id="5241540at2"/>
<comment type="pathway">
    <text evidence="11">Porphyrin-containing compound metabolism.</text>
</comment>
<dbReference type="InterPro" id="IPR003780">
    <property type="entry name" value="COX15/CtaA_fam"/>
</dbReference>
<evidence type="ECO:0000313" key="15">
    <source>
        <dbReference type="Proteomes" id="UP000011666"/>
    </source>
</evidence>
<organism evidence="14 15">
    <name type="scientific">Gordonia soli NBRC 108243</name>
    <dbReference type="NCBI Taxonomy" id="1223545"/>
    <lineage>
        <taxon>Bacteria</taxon>
        <taxon>Bacillati</taxon>
        <taxon>Actinomycetota</taxon>
        <taxon>Actinomycetes</taxon>
        <taxon>Mycobacteriales</taxon>
        <taxon>Gordoniaceae</taxon>
        <taxon>Gordonia</taxon>
    </lineage>
</organism>
<feature type="region of interest" description="Disordered" evidence="12">
    <location>
        <begin position="1"/>
        <end position="27"/>
    </location>
</feature>
<dbReference type="GO" id="GO:0016020">
    <property type="term" value="C:membrane"/>
    <property type="evidence" value="ECO:0007669"/>
    <property type="project" value="UniProtKB-SubCell"/>
</dbReference>
<evidence type="ECO:0000256" key="3">
    <source>
        <dbReference type="ARBA" id="ARBA00022692"/>
    </source>
</evidence>
<dbReference type="InterPro" id="IPR050450">
    <property type="entry name" value="COX15/CtaA_HemeA_synthase"/>
</dbReference>
<evidence type="ECO:0000256" key="9">
    <source>
        <dbReference type="ARBA" id="ARBA00023136"/>
    </source>
</evidence>
<evidence type="ECO:0000256" key="2">
    <source>
        <dbReference type="ARBA" id="ARBA00022475"/>
    </source>
</evidence>
<name>M0QJM5_9ACTN</name>
<dbReference type="PANTHER" id="PTHR35457">
    <property type="entry name" value="HEME A SYNTHASE"/>
    <property type="match status" value="1"/>
</dbReference>
<evidence type="ECO:0000256" key="8">
    <source>
        <dbReference type="ARBA" id="ARBA00023133"/>
    </source>
</evidence>
<sequence length="335" mass="35083">MTTSQAPRPADTAVAQTTDPNGSRWSRIPGFGRPTPSFVHRWAIGLLVANIGIVATGGAVRLTGSGLGCPTWPQCTDNSFVPHGELGIHGVIEFGNRMLTWVLIIIAIATWTAVLRATTSPRRDTLLATVLALGIPFQGVIGGITVLTQLNPWVVALHFLLSMGLVSGATVLVYRTRPNLTPGSTPSLSARYGVVLSWLLYLATWVTVYLGTVVTGSGPHAGDVKAPRNGLAPGAATQLHADAVFVLVGLTIAITVVALVGRLPQARVVLTYVGLLVLQAVIGVVQYVTDLPIALVIAHMIGSALLLVGATWLVLRFRTAEAEPYGGSEKASSAV</sequence>
<feature type="transmembrane region" description="Helical" evidence="13">
    <location>
        <begin position="239"/>
        <end position="261"/>
    </location>
</feature>
<keyword evidence="4" id="KW-0479">Metal-binding</keyword>
<dbReference type="eggNOG" id="COG1612">
    <property type="taxonomic scope" value="Bacteria"/>
</dbReference>
<comment type="subcellular location">
    <subcellularLocation>
        <location evidence="1">Membrane</location>
        <topology evidence="1">Multi-pass membrane protein</topology>
    </subcellularLocation>
</comment>
<dbReference type="GO" id="GO:0016491">
    <property type="term" value="F:oxidoreductase activity"/>
    <property type="evidence" value="ECO:0007669"/>
    <property type="project" value="UniProtKB-KW"/>
</dbReference>
<keyword evidence="8" id="KW-0350">Heme biosynthesis</keyword>
<feature type="transmembrane region" description="Helical" evidence="13">
    <location>
        <begin position="42"/>
        <end position="62"/>
    </location>
</feature>
<keyword evidence="6" id="KW-0560">Oxidoreductase</keyword>
<feature type="transmembrane region" description="Helical" evidence="13">
    <location>
        <begin position="195"/>
        <end position="219"/>
    </location>
</feature>
<evidence type="ECO:0000256" key="1">
    <source>
        <dbReference type="ARBA" id="ARBA00004141"/>
    </source>
</evidence>
<keyword evidence="9 13" id="KW-0472">Membrane</keyword>
<dbReference type="PANTHER" id="PTHR35457:SF1">
    <property type="entry name" value="HEME A SYNTHASE"/>
    <property type="match status" value="1"/>
</dbReference>
<feature type="transmembrane region" description="Helical" evidence="13">
    <location>
        <begin position="98"/>
        <end position="114"/>
    </location>
</feature>
<dbReference type="Pfam" id="PF02628">
    <property type="entry name" value="COX15-CtaA"/>
    <property type="match status" value="2"/>
</dbReference>
<evidence type="ECO:0000256" key="5">
    <source>
        <dbReference type="ARBA" id="ARBA00022989"/>
    </source>
</evidence>
<dbReference type="AlphaFoldDB" id="M0QJM5"/>
<evidence type="ECO:0000313" key="14">
    <source>
        <dbReference type="EMBL" id="GAC68758.1"/>
    </source>
</evidence>
<dbReference type="GO" id="GO:0046872">
    <property type="term" value="F:metal ion binding"/>
    <property type="evidence" value="ECO:0007669"/>
    <property type="project" value="UniProtKB-KW"/>
</dbReference>
<dbReference type="Proteomes" id="UP000011666">
    <property type="component" value="Unassembled WGS sequence"/>
</dbReference>
<gene>
    <name evidence="14" type="ORF">GS4_18_00460</name>
</gene>
<evidence type="ECO:0000256" key="12">
    <source>
        <dbReference type="SAM" id="MobiDB-lite"/>
    </source>
</evidence>
<keyword evidence="10" id="KW-1015">Disulfide bond</keyword>
<evidence type="ECO:0000256" key="13">
    <source>
        <dbReference type="SAM" id="Phobius"/>
    </source>
</evidence>
<proteinExistence type="predicted"/>
<keyword evidence="2" id="KW-1003">Cell membrane</keyword>
<reference evidence="14 15" key="1">
    <citation type="submission" date="2013-01" db="EMBL/GenBank/DDBJ databases">
        <title>Whole genome shotgun sequence of Gordonia soli NBRC 108243.</title>
        <authorList>
            <person name="Isaki-Nakamura S."/>
            <person name="Hosoyama A."/>
            <person name="Tsuchikane K."/>
            <person name="Ando Y."/>
            <person name="Baba S."/>
            <person name="Ohji S."/>
            <person name="Hamada M."/>
            <person name="Tamura T."/>
            <person name="Yamazoe A."/>
            <person name="Yamazaki S."/>
            <person name="Fujita N."/>
        </authorList>
    </citation>
    <scope>NUCLEOTIDE SEQUENCE [LARGE SCALE GENOMIC DNA]</scope>
    <source>
        <strain evidence="14 15">NBRC 108243</strain>
    </source>
</reference>
<evidence type="ECO:0000256" key="6">
    <source>
        <dbReference type="ARBA" id="ARBA00023002"/>
    </source>
</evidence>
<evidence type="ECO:0000256" key="4">
    <source>
        <dbReference type="ARBA" id="ARBA00022723"/>
    </source>
</evidence>
<dbReference type="EMBL" id="BANX01000018">
    <property type="protein sequence ID" value="GAC68758.1"/>
    <property type="molecule type" value="Genomic_DNA"/>
</dbReference>
<evidence type="ECO:0000256" key="7">
    <source>
        <dbReference type="ARBA" id="ARBA00023004"/>
    </source>
</evidence>
<feature type="transmembrane region" description="Helical" evidence="13">
    <location>
        <begin position="153"/>
        <end position="174"/>
    </location>
</feature>
<keyword evidence="3 13" id="KW-0812">Transmembrane</keyword>
<feature type="transmembrane region" description="Helical" evidence="13">
    <location>
        <begin position="293"/>
        <end position="315"/>
    </location>
</feature>
<feature type="transmembrane region" description="Helical" evidence="13">
    <location>
        <begin position="126"/>
        <end position="147"/>
    </location>
</feature>
<dbReference type="GO" id="GO:0006784">
    <property type="term" value="P:heme A biosynthetic process"/>
    <property type="evidence" value="ECO:0007669"/>
    <property type="project" value="InterPro"/>
</dbReference>
<feature type="transmembrane region" description="Helical" evidence="13">
    <location>
        <begin position="268"/>
        <end position="287"/>
    </location>
</feature>
<keyword evidence="7" id="KW-0408">Iron</keyword>